<comment type="caution">
    <text evidence="8">The sequence shown here is derived from an EMBL/GenBank/DDBJ whole genome shotgun (WGS) entry which is preliminary data.</text>
</comment>
<keyword evidence="8" id="KW-0240">DNA-directed RNA polymerase</keyword>
<name>A0A4Y3KPH1_9CELL</name>
<dbReference type="RefSeq" id="WP_170210942.1">
    <property type="nucleotide sequence ID" value="NZ_BJLQ01000021.1"/>
</dbReference>
<dbReference type="NCBIfam" id="TIGR02937">
    <property type="entry name" value="sigma70-ECF"/>
    <property type="match status" value="1"/>
</dbReference>
<dbReference type="Pfam" id="PF04542">
    <property type="entry name" value="Sigma70_r2"/>
    <property type="match status" value="1"/>
</dbReference>
<dbReference type="InterPro" id="IPR014284">
    <property type="entry name" value="RNA_pol_sigma-70_dom"/>
</dbReference>
<feature type="domain" description="RNA polymerase sigma-70 region 2" evidence="6">
    <location>
        <begin position="14"/>
        <end position="73"/>
    </location>
</feature>
<sequence length="169" mass="18454">MQLVQPANGVESFARAHGPELRRIAIGICRNVDAADDLVQDTLARLLQKHEAFARATNQMGYARTVMVRMYLDGRDPHVHASTSVELTVDRSAAQPFDEIEGIDAVIQMVALLSPRARAVLALRYVADLDDKEIASTLGVTRSTVRVTAHRALTRLRVTGKSAVPEGGR</sequence>
<evidence type="ECO:0000259" key="6">
    <source>
        <dbReference type="Pfam" id="PF04542"/>
    </source>
</evidence>
<organism evidence="8 9">
    <name type="scientific">Cellulomonas gelida</name>
    <dbReference type="NCBI Taxonomy" id="1712"/>
    <lineage>
        <taxon>Bacteria</taxon>
        <taxon>Bacillati</taxon>
        <taxon>Actinomycetota</taxon>
        <taxon>Actinomycetes</taxon>
        <taxon>Micrococcales</taxon>
        <taxon>Cellulomonadaceae</taxon>
        <taxon>Cellulomonas</taxon>
    </lineage>
</organism>
<keyword evidence="5" id="KW-0804">Transcription</keyword>
<dbReference type="GO" id="GO:0006352">
    <property type="term" value="P:DNA-templated transcription initiation"/>
    <property type="evidence" value="ECO:0007669"/>
    <property type="project" value="InterPro"/>
</dbReference>
<keyword evidence="9" id="KW-1185">Reference proteome</keyword>
<dbReference type="SUPFAM" id="SSF88946">
    <property type="entry name" value="Sigma2 domain of RNA polymerase sigma factors"/>
    <property type="match status" value="1"/>
</dbReference>
<dbReference type="CDD" id="cd06171">
    <property type="entry name" value="Sigma70_r4"/>
    <property type="match status" value="1"/>
</dbReference>
<feature type="domain" description="RNA polymerase sigma factor 70 region 4 type 2" evidence="7">
    <location>
        <begin position="104"/>
        <end position="156"/>
    </location>
</feature>
<accession>A0A4Y3KPH1</accession>
<dbReference type="GO" id="GO:0000428">
    <property type="term" value="C:DNA-directed RNA polymerase complex"/>
    <property type="evidence" value="ECO:0007669"/>
    <property type="project" value="UniProtKB-KW"/>
</dbReference>
<evidence type="ECO:0000256" key="3">
    <source>
        <dbReference type="ARBA" id="ARBA00023082"/>
    </source>
</evidence>
<dbReference type="PANTHER" id="PTHR43133">
    <property type="entry name" value="RNA POLYMERASE ECF-TYPE SIGMA FACTO"/>
    <property type="match status" value="1"/>
</dbReference>
<dbReference type="Pfam" id="PF08281">
    <property type="entry name" value="Sigma70_r4_2"/>
    <property type="match status" value="1"/>
</dbReference>
<keyword evidence="4" id="KW-0238">DNA-binding</keyword>
<evidence type="ECO:0000256" key="2">
    <source>
        <dbReference type="ARBA" id="ARBA00023015"/>
    </source>
</evidence>
<reference evidence="8 9" key="1">
    <citation type="submission" date="2019-06" db="EMBL/GenBank/DDBJ databases">
        <title>Whole genome shotgun sequence of Cellulomonas gelida NBRC 3748.</title>
        <authorList>
            <person name="Hosoyama A."/>
            <person name="Uohara A."/>
            <person name="Ohji S."/>
            <person name="Ichikawa N."/>
        </authorList>
    </citation>
    <scope>NUCLEOTIDE SEQUENCE [LARGE SCALE GENOMIC DNA]</scope>
    <source>
        <strain evidence="8 9">NBRC 3748</strain>
    </source>
</reference>
<dbReference type="InterPro" id="IPR036388">
    <property type="entry name" value="WH-like_DNA-bd_sf"/>
</dbReference>
<evidence type="ECO:0000313" key="9">
    <source>
        <dbReference type="Proteomes" id="UP000320461"/>
    </source>
</evidence>
<evidence type="ECO:0000256" key="1">
    <source>
        <dbReference type="ARBA" id="ARBA00010641"/>
    </source>
</evidence>
<keyword evidence="2" id="KW-0805">Transcription regulation</keyword>
<dbReference type="InterPro" id="IPR007627">
    <property type="entry name" value="RNA_pol_sigma70_r2"/>
</dbReference>
<dbReference type="Gene3D" id="1.10.10.10">
    <property type="entry name" value="Winged helix-like DNA-binding domain superfamily/Winged helix DNA-binding domain"/>
    <property type="match status" value="1"/>
</dbReference>
<dbReference type="GO" id="GO:0003677">
    <property type="term" value="F:DNA binding"/>
    <property type="evidence" value="ECO:0007669"/>
    <property type="project" value="UniProtKB-KW"/>
</dbReference>
<dbReference type="Gene3D" id="1.10.1740.10">
    <property type="match status" value="1"/>
</dbReference>
<gene>
    <name evidence="8" type="ORF">CGE01nite_20810</name>
</gene>
<dbReference type="InterPro" id="IPR013325">
    <property type="entry name" value="RNA_pol_sigma_r2"/>
</dbReference>
<evidence type="ECO:0000256" key="5">
    <source>
        <dbReference type="ARBA" id="ARBA00023163"/>
    </source>
</evidence>
<keyword evidence="3" id="KW-0731">Sigma factor</keyword>
<dbReference type="InterPro" id="IPR013324">
    <property type="entry name" value="RNA_pol_sigma_r3/r4-like"/>
</dbReference>
<evidence type="ECO:0000313" key="8">
    <source>
        <dbReference type="EMBL" id="GEA84830.1"/>
    </source>
</evidence>
<dbReference type="InterPro" id="IPR013249">
    <property type="entry name" value="RNA_pol_sigma70_r4_t2"/>
</dbReference>
<dbReference type="Proteomes" id="UP000320461">
    <property type="component" value="Unassembled WGS sequence"/>
</dbReference>
<comment type="similarity">
    <text evidence="1">Belongs to the sigma-70 factor family. ECF subfamily.</text>
</comment>
<dbReference type="PANTHER" id="PTHR43133:SF8">
    <property type="entry name" value="RNA POLYMERASE SIGMA FACTOR HI_1459-RELATED"/>
    <property type="match status" value="1"/>
</dbReference>
<evidence type="ECO:0000259" key="7">
    <source>
        <dbReference type="Pfam" id="PF08281"/>
    </source>
</evidence>
<proteinExistence type="inferred from homology"/>
<dbReference type="EMBL" id="BJLQ01000021">
    <property type="protein sequence ID" value="GEA84830.1"/>
    <property type="molecule type" value="Genomic_DNA"/>
</dbReference>
<dbReference type="InterPro" id="IPR039425">
    <property type="entry name" value="RNA_pol_sigma-70-like"/>
</dbReference>
<evidence type="ECO:0000256" key="4">
    <source>
        <dbReference type="ARBA" id="ARBA00023125"/>
    </source>
</evidence>
<dbReference type="AlphaFoldDB" id="A0A4Y3KPH1"/>
<dbReference type="SUPFAM" id="SSF88659">
    <property type="entry name" value="Sigma3 and sigma4 domains of RNA polymerase sigma factors"/>
    <property type="match status" value="1"/>
</dbReference>
<protein>
    <submittedName>
        <fullName evidence="8">DNA-directed RNA polymerase sigma-70 factor</fullName>
    </submittedName>
</protein>
<dbReference type="GO" id="GO:0016987">
    <property type="term" value="F:sigma factor activity"/>
    <property type="evidence" value="ECO:0007669"/>
    <property type="project" value="UniProtKB-KW"/>
</dbReference>